<organism evidence="5 6">
    <name type="scientific">Nyctereutes procyonoides</name>
    <name type="common">Raccoon dog</name>
    <name type="synonym">Canis procyonoides</name>
    <dbReference type="NCBI Taxonomy" id="34880"/>
    <lineage>
        <taxon>Eukaryota</taxon>
        <taxon>Metazoa</taxon>
        <taxon>Chordata</taxon>
        <taxon>Craniata</taxon>
        <taxon>Vertebrata</taxon>
        <taxon>Euteleostomi</taxon>
        <taxon>Mammalia</taxon>
        <taxon>Eutheria</taxon>
        <taxon>Laurasiatheria</taxon>
        <taxon>Carnivora</taxon>
        <taxon>Caniformia</taxon>
        <taxon>Canidae</taxon>
        <taxon>Nyctereutes</taxon>
    </lineage>
</organism>
<dbReference type="Gene3D" id="1.20.120.340">
    <property type="entry name" value="Flagellar protein FliS"/>
    <property type="match status" value="1"/>
</dbReference>
<comment type="caution">
    <text evidence="5">The sequence shown here is derived from an EMBL/GenBank/DDBJ whole genome shotgun (WGS) entry which is preliminary data.</text>
</comment>
<protein>
    <submittedName>
        <fullName evidence="5">(raccoon dog) hypothetical protein</fullName>
    </submittedName>
</protein>
<evidence type="ECO:0000256" key="4">
    <source>
        <dbReference type="SAM" id="MobiDB-lite"/>
    </source>
</evidence>
<dbReference type="GO" id="GO:0005829">
    <property type="term" value="C:cytosol"/>
    <property type="evidence" value="ECO:0007669"/>
    <property type="project" value="TreeGrafter"/>
</dbReference>
<accession>A0A811YPJ0</accession>
<dbReference type="GO" id="GO:0010890">
    <property type="term" value="P:positive regulation of triglyceride storage"/>
    <property type="evidence" value="ECO:0007669"/>
    <property type="project" value="TreeGrafter"/>
</dbReference>
<sequence length="318" mass="35081">MAPKATDPPSILPAFISQVLCVMAEKGVKSISSVAVTSALPIIQKLEPQIIVANARGAMTRSKDAVTTIVTRAKDSMTGSVEKTKSMINGSIKTILGCRMMQLVSSGMENALTKSELLKPSYYIRLGSLSMRLCSHTYQQAISWVKEAKQKSQEIISQLHSTINLIEFARKDKRNIGHDDTDESHCAEHIESCTLAIACNLIQQLQTMCHTLLHLGVMAGDICWVFHNAASFKEVSDGLFTSNKGQLQNMKESLDVVMDYLVNNMPLNWLSQNAQGTQKDTTNQEAQQPKHKTHQSCTIKVHGTRSQMTLSLMLKVTC</sequence>
<evidence type="ECO:0000313" key="6">
    <source>
        <dbReference type="Proteomes" id="UP000645828"/>
    </source>
</evidence>
<dbReference type="Proteomes" id="UP000645828">
    <property type="component" value="Unassembled WGS sequence"/>
</dbReference>
<dbReference type="PANTHER" id="PTHR14024:SF25">
    <property type="entry name" value="PERILIPIN-2"/>
    <property type="match status" value="1"/>
</dbReference>
<evidence type="ECO:0000256" key="2">
    <source>
        <dbReference type="ARBA" id="ARBA00006311"/>
    </source>
</evidence>
<name>A0A811YPJ0_NYCPR</name>
<gene>
    <name evidence="5" type="ORF">NYPRO_LOCUS10883</name>
</gene>
<evidence type="ECO:0000256" key="3">
    <source>
        <dbReference type="ARBA" id="ARBA00022677"/>
    </source>
</evidence>
<reference evidence="5" key="1">
    <citation type="submission" date="2020-12" db="EMBL/GenBank/DDBJ databases">
        <authorList>
            <consortium name="Molecular Ecology Group"/>
        </authorList>
    </citation>
    <scope>NUCLEOTIDE SEQUENCE</scope>
    <source>
        <strain evidence="5">TBG_1078</strain>
    </source>
</reference>
<feature type="region of interest" description="Disordered" evidence="4">
    <location>
        <begin position="275"/>
        <end position="295"/>
    </location>
</feature>
<dbReference type="GO" id="GO:0019915">
    <property type="term" value="P:lipid storage"/>
    <property type="evidence" value="ECO:0007669"/>
    <property type="project" value="TreeGrafter"/>
</dbReference>
<keyword evidence="6" id="KW-1185">Reference proteome</keyword>
<dbReference type="InterPro" id="IPR004279">
    <property type="entry name" value="Perilipin"/>
</dbReference>
<dbReference type="GO" id="GO:0005811">
    <property type="term" value="C:lipid droplet"/>
    <property type="evidence" value="ECO:0007669"/>
    <property type="project" value="UniProtKB-SubCell"/>
</dbReference>
<feature type="compositionally biased region" description="Polar residues" evidence="4">
    <location>
        <begin position="275"/>
        <end position="287"/>
    </location>
</feature>
<comment type="similarity">
    <text evidence="2">Belongs to the perilipin family.</text>
</comment>
<dbReference type="SUPFAM" id="SSF109775">
    <property type="entry name" value="Mannose-6-phosphate receptor binding protein 1 (Tip47), C-terminal domain"/>
    <property type="match status" value="1"/>
</dbReference>
<evidence type="ECO:0000256" key="1">
    <source>
        <dbReference type="ARBA" id="ARBA00004502"/>
    </source>
</evidence>
<dbReference type="PIRSF" id="PIRSF036881">
    <property type="entry name" value="PAT"/>
    <property type="match status" value="1"/>
</dbReference>
<proteinExistence type="inferred from homology"/>
<keyword evidence="3" id="KW-0551">Lipid droplet</keyword>
<dbReference type="AlphaFoldDB" id="A0A811YPJ0"/>
<comment type="subcellular location">
    <subcellularLocation>
        <location evidence="1">Lipid droplet</location>
    </subcellularLocation>
</comment>
<dbReference type="EMBL" id="CAJHUB010000680">
    <property type="protein sequence ID" value="CAD7678085.1"/>
    <property type="molecule type" value="Genomic_DNA"/>
</dbReference>
<dbReference type="PANTHER" id="PTHR14024">
    <property type="entry name" value="PERILIPIN"/>
    <property type="match status" value="1"/>
</dbReference>
<evidence type="ECO:0000313" key="5">
    <source>
        <dbReference type="EMBL" id="CAD7678085.1"/>
    </source>
</evidence>
<dbReference type="Pfam" id="PF03036">
    <property type="entry name" value="Perilipin"/>
    <property type="match status" value="4"/>
</dbReference>